<dbReference type="FunFam" id="3.40.50.300:FF:000011">
    <property type="entry name" value="Putative ABC transporter ATP-binding component"/>
    <property type="match status" value="1"/>
</dbReference>
<dbReference type="GO" id="GO:0005524">
    <property type="term" value="F:ATP binding"/>
    <property type="evidence" value="ECO:0007669"/>
    <property type="project" value="UniProtKB-KW"/>
</dbReference>
<dbReference type="Pfam" id="PF12848">
    <property type="entry name" value="ABC_tran_Xtn"/>
    <property type="match status" value="1"/>
</dbReference>
<dbReference type="PANTHER" id="PTHR19211">
    <property type="entry name" value="ATP-BINDING TRANSPORT PROTEIN-RELATED"/>
    <property type="match status" value="1"/>
</dbReference>
<dbReference type="Gene3D" id="3.40.50.300">
    <property type="entry name" value="P-loop containing nucleotide triphosphate hydrolases"/>
    <property type="match status" value="2"/>
</dbReference>
<dbReference type="InterPro" id="IPR032781">
    <property type="entry name" value="ABC_tran_Xtn"/>
</dbReference>
<dbReference type="InterPro" id="IPR003593">
    <property type="entry name" value="AAA+_ATPase"/>
</dbReference>
<evidence type="ECO:0000256" key="3">
    <source>
        <dbReference type="ARBA" id="ARBA00022840"/>
    </source>
</evidence>
<dbReference type="OrthoDB" id="7623913at2"/>
<comment type="caution">
    <text evidence="5">The sequence shown here is derived from an EMBL/GenBank/DDBJ whole genome shotgun (WGS) entry which is preliminary data.</text>
</comment>
<dbReference type="RefSeq" id="WP_135945401.1">
    <property type="nucleotide sequence ID" value="NZ_BMEI01000003.1"/>
</dbReference>
<keyword evidence="6" id="KW-1185">Reference proteome</keyword>
<feature type="domain" description="ABC transporter" evidence="4">
    <location>
        <begin position="2"/>
        <end position="245"/>
    </location>
</feature>
<dbReference type="CDD" id="cd03221">
    <property type="entry name" value="ABCF_EF-3"/>
    <property type="match status" value="2"/>
</dbReference>
<dbReference type="EMBL" id="SRXV01000003">
    <property type="protein sequence ID" value="TGY92268.1"/>
    <property type="molecule type" value="Genomic_DNA"/>
</dbReference>
<organism evidence="5 6">
    <name type="scientific">Marinicauda pacifica</name>
    <dbReference type="NCBI Taxonomy" id="1133559"/>
    <lineage>
        <taxon>Bacteria</taxon>
        <taxon>Pseudomonadati</taxon>
        <taxon>Pseudomonadota</taxon>
        <taxon>Alphaproteobacteria</taxon>
        <taxon>Maricaulales</taxon>
        <taxon>Maricaulaceae</taxon>
        <taxon>Marinicauda</taxon>
    </lineage>
</organism>
<feature type="domain" description="ABC transporter" evidence="4">
    <location>
        <begin position="313"/>
        <end position="529"/>
    </location>
</feature>
<evidence type="ECO:0000313" key="5">
    <source>
        <dbReference type="EMBL" id="TGY92268.1"/>
    </source>
</evidence>
<evidence type="ECO:0000256" key="2">
    <source>
        <dbReference type="ARBA" id="ARBA00022741"/>
    </source>
</evidence>
<dbReference type="InterPro" id="IPR027417">
    <property type="entry name" value="P-loop_NTPase"/>
</dbReference>
<dbReference type="AlphaFoldDB" id="A0A4S2H9H8"/>
<name>A0A4S2H9H8_9PROT</name>
<keyword evidence="3 5" id="KW-0067">ATP-binding</keyword>
<dbReference type="PROSITE" id="PS00211">
    <property type="entry name" value="ABC_TRANSPORTER_1"/>
    <property type="match status" value="2"/>
</dbReference>
<dbReference type="Proteomes" id="UP000305451">
    <property type="component" value="Unassembled WGS sequence"/>
</dbReference>
<protein>
    <submittedName>
        <fullName evidence="5">ABC-F family ATP-binding cassette domain-containing protein</fullName>
    </submittedName>
</protein>
<evidence type="ECO:0000259" key="4">
    <source>
        <dbReference type="PROSITE" id="PS50893"/>
    </source>
</evidence>
<dbReference type="PROSITE" id="PS50893">
    <property type="entry name" value="ABC_TRANSPORTER_2"/>
    <property type="match status" value="2"/>
</dbReference>
<keyword evidence="2" id="KW-0547">Nucleotide-binding</keyword>
<evidence type="ECO:0000313" key="6">
    <source>
        <dbReference type="Proteomes" id="UP000305451"/>
    </source>
</evidence>
<proteinExistence type="predicted"/>
<dbReference type="InterPro" id="IPR050611">
    <property type="entry name" value="ABCF"/>
</dbReference>
<evidence type="ECO:0000256" key="1">
    <source>
        <dbReference type="ARBA" id="ARBA00022737"/>
    </source>
</evidence>
<reference evidence="5 6" key="1">
    <citation type="journal article" date="2013" name="Int. J. Syst. Evol. Microbiol.">
        <title>Marinicauda pacifica gen. nov., sp. nov., a prosthecate alphaproteobacterium of the family Hyphomonadaceae isolated from deep seawater.</title>
        <authorList>
            <person name="Zhang X.Y."/>
            <person name="Li G.W."/>
            <person name="Wang C.S."/>
            <person name="Zhang Y.J."/>
            <person name="Xu X.W."/>
            <person name="Li H."/>
            <person name="Liu A."/>
            <person name="Liu C."/>
            <person name="Xie B.B."/>
            <person name="Qin Q.L."/>
            <person name="Xu Z."/>
            <person name="Chen X.L."/>
            <person name="Zhou B.C."/>
            <person name="Zhang Y.Z."/>
        </authorList>
    </citation>
    <scope>NUCLEOTIDE SEQUENCE [LARGE SCALE GENOMIC DNA]</scope>
    <source>
        <strain evidence="5 6">P-1 km-3</strain>
    </source>
</reference>
<dbReference type="PANTHER" id="PTHR19211:SF14">
    <property type="entry name" value="ATP-BINDING CASSETTE SUB-FAMILY F MEMBER 1"/>
    <property type="match status" value="1"/>
</dbReference>
<gene>
    <name evidence="5" type="ORF">E5162_11495</name>
</gene>
<dbReference type="SMART" id="SM00382">
    <property type="entry name" value="AAA"/>
    <property type="match status" value="2"/>
</dbReference>
<dbReference type="GO" id="GO:0016887">
    <property type="term" value="F:ATP hydrolysis activity"/>
    <property type="evidence" value="ECO:0007669"/>
    <property type="project" value="InterPro"/>
</dbReference>
<sequence>MLTISNLDYRIGARSLFENASAQVSSGWKVGLVGRNGTGKSTLLKLIREEIEQPSPDSAIRLNKGARMGWVAQEVEPSDETILDVVLATDLERHALMQEAETALDPDRIAEIHMRLADIDAWSAEARAADVLMGLGFSDGDLYRPTREFSGGWRMRAAIAGVLFSEPDLLLLDEPTNYLDLEGAAWLESYLKKYPHTVIVVSHDREMLNRCVTHTMALEHKQLSISPGGYDAWLKLRAAKTALLESQRAKQDADRAHLQAFIDRFRAKASKASQAQSRVKMLEKMTEITVPLEERTTPFSFPTSTDKLSPPLLQLRDASVGYGEDAVILSGVDLRLDPEDRIAIVGANGQGKTTLVKSIAERLTLISGERTAPRSLRIGYFSQDQMDELRPGETVLDHVRDALPDGAPVSKQRAAAAAMGFAHEKVETNIEKLSGGEKVRLLLGLMAMEKPHILILDEPTSHLDIDSREALIYALNDYNGAVVLITHDVYLAEGTADQLWLVKDGRASRYDGDLNDYRKLVLQADKRQVSA</sequence>
<keyword evidence="1" id="KW-0677">Repeat</keyword>
<accession>A0A4S2H9H8</accession>
<dbReference type="InterPro" id="IPR003439">
    <property type="entry name" value="ABC_transporter-like_ATP-bd"/>
</dbReference>
<dbReference type="SUPFAM" id="SSF52540">
    <property type="entry name" value="P-loop containing nucleoside triphosphate hydrolases"/>
    <property type="match status" value="2"/>
</dbReference>
<dbReference type="InterPro" id="IPR017871">
    <property type="entry name" value="ABC_transporter-like_CS"/>
</dbReference>
<dbReference type="Pfam" id="PF00005">
    <property type="entry name" value="ABC_tran"/>
    <property type="match status" value="2"/>
</dbReference>